<dbReference type="HOGENOM" id="CLU_271279_0_0_1"/>
<organism evidence="4 5">
    <name type="scientific">Rhizophagus irregularis (strain DAOM 197198w)</name>
    <name type="common">Glomus intraradices</name>
    <dbReference type="NCBI Taxonomy" id="1432141"/>
    <lineage>
        <taxon>Eukaryota</taxon>
        <taxon>Fungi</taxon>
        <taxon>Fungi incertae sedis</taxon>
        <taxon>Mucoromycota</taxon>
        <taxon>Glomeromycotina</taxon>
        <taxon>Glomeromycetes</taxon>
        <taxon>Glomerales</taxon>
        <taxon>Glomeraceae</taxon>
        <taxon>Rhizophagus</taxon>
    </lineage>
</organism>
<sequence>MTNYTTMSLRQHKPKITINYDRKIRDSTSTTTTTAIQSIPFNDEGYNKHHLVNPSQKVDTTSNWMKSADGLDLDNITSSRLRNRKSSVKGSMSEGSSSGRTSLLGKRPPPKSSSSTEDIAESCSRLSVNDESDLPPPSKRRDVGVKGKVSVIKNQTNNLDVFDFPDDDDSKPIRRFSNKTYTKTHDKFIRGLNNKTSSKNKDDKSTQGFLKKSVQTDKSFLEFNTKNFDGVKGMMKLPDNNLGGDFKMTHGIKKHENHSNIIVTNKISEKKIGNNNIKVTHGIDKISQNNLGGDSETNMVSYNNLNNNVSATLGKNKTNSKSDDVKVTRGTNKTSKNDNKKNVFDFPEFDDGLGEVVKNITKRKSFTMSDSTKKISKNSIDSSRVIDQNSFSSVNISSKVNSSSTRISKFLTTKTSKSTSSTNNCYSDNCKNNSSSDIKPMDVDVFVKFFRGETKTIPSLRSQPMSGSHEPITGIVNDKTNNLLSNDNIRPAKKNSQTITKSATISKESSVSKPPKKLRRNQMLIDIPQAPSRPITEVGTPVSFLSFQQRKKPIESSVWEVVDAVTSPVDILPSPRKQNLVAKMSKPATPAKQDKQDKSQSFSTSNYLIQKQKIVDIKTNNDEIADELLASSESVNLPSSTPPSYNVPNGNGFGGQKTYGRGRTILGQDFDSDPIPVDMEIDDNDVNEDNLTPKKYALKSSHELRETGDYTRFTDEMDDIFDGLESRSITIRINSVKDLSLKLLDGDFLLKVRAHNYISKIYTILNGNQDLLIRCYFSFIICMLMEDKHSSESLIQEHGFIEFVVNLLNTSTDPLNIDTDSLEKNDKINEFKNIILKSSIFTNLSQISLKSIALRTLSSLSSLRTRHESTIKNILRHSGGLLSVISVLKPELELVGGLLSEIENGKLPSLQNATLDFTLIEQCLKILENSTLFCSENQRCIVEDKDLLHMLLELLLYCQVEACGKNVEEASLALECLLGTLRVLINLTNENLPACQYVGSHLGMSILMRLATVGQLPNAVKFDVLLLSIGLLINLVETDSNIQDEFRKVDQNPTCPGSRMCMRTCTCPSRESAVSCLVSLYNYQLEKDDDETDSNIVAAYMAVLLGLLIKNNQDNQQLIIERLPDRSVNSLINLLQQFVHFNELVGEEATANGHASGQMLMSSSSLNNYQTKLENQGRTIGDSFLEIVDMLKSLES</sequence>
<dbReference type="InterPro" id="IPR022771">
    <property type="entry name" value="WAPL_C"/>
</dbReference>
<keyword evidence="5" id="KW-1185">Reference proteome</keyword>
<dbReference type="OMA" id="NYHESIS"/>
<dbReference type="InterPro" id="IPR011989">
    <property type="entry name" value="ARM-like"/>
</dbReference>
<evidence type="ECO:0000259" key="3">
    <source>
        <dbReference type="Pfam" id="PF07814"/>
    </source>
</evidence>
<dbReference type="PANTHER" id="PTHR22100">
    <property type="entry name" value="WINGS APART-LIKE PROTEIN HOMOLOG"/>
    <property type="match status" value="1"/>
</dbReference>
<feature type="compositionally biased region" description="Polar residues" evidence="2">
    <location>
        <begin position="634"/>
        <end position="649"/>
    </location>
</feature>
<accession>A0A015IBI2</accession>
<feature type="region of interest" description="Disordered" evidence="2">
    <location>
        <begin position="311"/>
        <end position="343"/>
    </location>
</feature>
<feature type="region of interest" description="Disordered" evidence="2">
    <location>
        <begin position="576"/>
        <end position="603"/>
    </location>
</feature>
<proteinExistence type="inferred from homology"/>
<gene>
    <name evidence="4" type="ORF">RirG_264090</name>
</gene>
<dbReference type="Proteomes" id="UP000022910">
    <property type="component" value="Unassembled WGS sequence"/>
</dbReference>
<dbReference type="EMBL" id="JEMT01029710">
    <property type="protein sequence ID" value="EXX51176.1"/>
    <property type="molecule type" value="Genomic_DNA"/>
</dbReference>
<name>A0A015IBI2_RHIIW</name>
<feature type="region of interest" description="Disordered" evidence="2">
    <location>
        <begin position="75"/>
        <end position="149"/>
    </location>
</feature>
<feature type="region of interest" description="Disordered" evidence="2">
    <location>
        <begin position="487"/>
        <end position="516"/>
    </location>
</feature>
<dbReference type="AlphaFoldDB" id="A0A015IBI2"/>
<evidence type="ECO:0000313" key="4">
    <source>
        <dbReference type="EMBL" id="EXX51175.1"/>
    </source>
</evidence>
<dbReference type="PANTHER" id="PTHR22100:SF13">
    <property type="entry name" value="WINGS APART-LIKE PROTEIN HOMOLOG"/>
    <property type="match status" value="1"/>
</dbReference>
<feature type="region of interest" description="Disordered" evidence="2">
    <location>
        <begin position="634"/>
        <end position="658"/>
    </location>
</feature>
<dbReference type="SUPFAM" id="SSF48371">
    <property type="entry name" value="ARM repeat"/>
    <property type="match status" value="1"/>
</dbReference>
<dbReference type="EMBL" id="JEMT01029710">
    <property type="protein sequence ID" value="EXX51175.1"/>
    <property type="molecule type" value="Genomic_DNA"/>
</dbReference>
<evidence type="ECO:0000256" key="1">
    <source>
        <dbReference type="ARBA" id="ARBA00006854"/>
    </source>
</evidence>
<dbReference type="STRING" id="1432141.A0A015IBI2"/>
<dbReference type="Gene3D" id="1.25.10.10">
    <property type="entry name" value="Leucine-rich Repeat Variant"/>
    <property type="match status" value="1"/>
</dbReference>
<protein>
    <recommendedName>
        <fullName evidence="3">Wings apart-like protein C-terminal domain-containing protein</fullName>
    </recommendedName>
</protein>
<comment type="similarity">
    <text evidence="1">Belongs to the WAPL family.</text>
</comment>
<feature type="compositionally biased region" description="Low complexity" evidence="2">
    <location>
        <begin position="88"/>
        <end position="102"/>
    </location>
</feature>
<feature type="domain" description="Wings apart-like protein C-terminal" evidence="3">
    <location>
        <begin position="698"/>
        <end position="1039"/>
    </location>
</feature>
<dbReference type="InterPro" id="IPR016024">
    <property type="entry name" value="ARM-type_fold"/>
</dbReference>
<comment type="caution">
    <text evidence="4">The sequence shown here is derived from an EMBL/GenBank/DDBJ whole genome shotgun (WGS) entry which is preliminary data.</text>
</comment>
<reference evidence="4 5" key="1">
    <citation type="submission" date="2014-02" db="EMBL/GenBank/DDBJ databases">
        <title>Single nucleus genome sequencing reveals high similarity among nuclei of an endomycorrhizal fungus.</title>
        <authorList>
            <person name="Lin K."/>
            <person name="Geurts R."/>
            <person name="Zhang Z."/>
            <person name="Limpens E."/>
            <person name="Saunders D.G."/>
            <person name="Mu D."/>
            <person name="Pang E."/>
            <person name="Cao H."/>
            <person name="Cha H."/>
            <person name="Lin T."/>
            <person name="Zhou Q."/>
            <person name="Shang Y."/>
            <person name="Li Y."/>
            <person name="Ivanov S."/>
            <person name="Sharma T."/>
            <person name="Velzen R.V."/>
            <person name="Ruijter N.D."/>
            <person name="Aanen D.K."/>
            <person name="Win J."/>
            <person name="Kamoun S."/>
            <person name="Bisseling T."/>
            <person name="Huang S."/>
        </authorList>
    </citation>
    <scope>NUCLEOTIDE SEQUENCE [LARGE SCALE GENOMIC DNA]</scope>
    <source>
        <strain evidence="4">DAOM 197198w</strain>
        <strain evidence="5">DAOM197198w</strain>
    </source>
</reference>
<dbReference type="OrthoDB" id="78088at2759"/>
<evidence type="ECO:0000256" key="2">
    <source>
        <dbReference type="SAM" id="MobiDB-lite"/>
    </source>
</evidence>
<dbReference type="Pfam" id="PF07814">
    <property type="entry name" value="WAPL"/>
    <property type="match status" value="1"/>
</dbReference>
<evidence type="ECO:0000313" key="5">
    <source>
        <dbReference type="Proteomes" id="UP000022910"/>
    </source>
</evidence>
<feature type="compositionally biased region" description="Polar residues" evidence="2">
    <location>
        <begin position="487"/>
        <end position="505"/>
    </location>
</feature>
<dbReference type="InterPro" id="IPR039874">
    <property type="entry name" value="WAPL"/>
</dbReference>